<gene>
    <name evidence="1" type="ORF">H6G24_17705</name>
</gene>
<dbReference type="Gene3D" id="3.30.450.40">
    <property type="match status" value="1"/>
</dbReference>
<dbReference type="SUPFAM" id="SSF55781">
    <property type="entry name" value="GAF domain-like"/>
    <property type="match status" value="1"/>
</dbReference>
<dbReference type="Proteomes" id="UP000658514">
    <property type="component" value="Unassembled WGS sequence"/>
</dbReference>
<accession>A0ABR8ABQ0</accession>
<sequence length="64" mass="7519">MGDLWLFKDIDSLFTEMEIHLVQQVANQCAIALRQARLYEAVQAEVRELQRLNQLKDTNPPHLR</sequence>
<dbReference type="EMBL" id="JACJQH010000026">
    <property type="protein sequence ID" value="MBD2197313.1"/>
    <property type="molecule type" value="Genomic_DNA"/>
</dbReference>
<comment type="caution">
    <text evidence="1">The sequence shown here is derived from an EMBL/GenBank/DDBJ whole genome shotgun (WGS) entry which is preliminary data.</text>
</comment>
<reference evidence="1 2" key="1">
    <citation type="journal article" date="2020" name="ISME J.">
        <title>Comparative genomics reveals insights into cyanobacterial evolution and habitat adaptation.</title>
        <authorList>
            <person name="Chen M.Y."/>
            <person name="Teng W.K."/>
            <person name="Zhao L."/>
            <person name="Hu C.X."/>
            <person name="Zhou Y.K."/>
            <person name="Han B.P."/>
            <person name="Song L.R."/>
            <person name="Shu W.S."/>
        </authorList>
    </citation>
    <scope>NUCLEOTIDE SEQUENCE [LARGE SCALE GENOMIC DNA]</scope>
    <source>
        <strain evidence="1 2">FACHB-288</strain>
    </source>
</reference>
<proteinExistence type="predicted"/>
<evidence type="ECO:0000313" key="2">
    <source>
        <dbReference type="Proteomes" id="UP000658514"/>
    </source>
</evidence>
<name>A0ABR8ABQ0_9CYAN</name>
<organism evidence="1 2">
    <name type="scientific">Calothrix parietina FACHB-288</name>
    <dbReference type="NCBI Taxonomy" id="2692896"/>
    <lineage>
        <taxon>Bacteria</taxon>
        <taxon>Bacillati</taxon>
        <taxon>Cyanobacteriota</taxon>
        <taxon>Cyanophyceae</taxon>
        <taxon>Nostocales</taxon>
        <taxon>Calotrichaceae</taxon>
        <taxon>Calothrix</taxon>
    </lineage>
</organism>
<evidence type="ECO:0000313" key="1">
    <source>
        <dbReference type="EMBL" id="MBD2197313.1"/>
    </source>
</evidence>
<keyword evidence="2" id="KW-1185">Reference proteome</keyword>
<protein>
    <submittedName>
        <fullName evidence="1">Uncharacterized protein</fullName>
    </submittedName>
</protein>
<dbReference type="RefSeq" id="WP_190544048.1">
    <property type="nucleotide sequence ID" value="NZ_CAWPNO010000058.1"/>
</dbReference>
<dbReference type="InterPro" id="IPR029016">
    <property type="entry name" value="GAF-like_dom_sf"/>
</dbReference>